<dbReference type="SUPFAM" id="SSF50978">
    <property type="entry name" value="WD40 repeat-like"/>
    <property type="match status" value="1"/>
</dbReference>
<feature type="domain" description="BCAS3" evidence="3">
    <location>
        <begin position="625"/>
        <end position="718"/>
    </location>
</feature>
<dbReference type="Gene3D" id="2.130.10.10">
    <property type="entry name" value="YVTN repeat-like/Quinoprotein amine dehydrogenase"/>
    <property type="match status" value="1"/>
</dbReference>
<dbReference type="GO" id="GO:0006914">
    <property type="term" value="P:autophagy"/>
    <property type="evidence" value="ECO:0007669"/>
    <property type="project" value="InterPro"/>
</dbReference>
<dbReference type="InterPro" id="IPR015943">
    <property type="entry name" value="WD40/YVTN_repeat-like_dom_sf"/>
</dbReference>
<dbReference type="AlphaFoldDB" id="A0A914W130"/>
<dbReference type="GO" id="GO:0042594">
    <property type="term" value="P:response to starvation"/>
    <property type="evidence" value="ECO:0007669"/>
    <property type="project" value="TreeGrafter"/>
</dbReference>
<feature type="region of interest" description="Disordered" evidence="2">
    <location>
        <begin position="723"/>
        <end position="744"/>
    </location>
</feature>
<name>A0A914W130_9BILA</name>
<feature type="region of interest" description="Disordered" evidence="2">
    <location>
        <begin position="664"/>
        <end position="685"/>
    </location>
</feature>
<sequence length="817" mass="87525">MSAAVSSMRPAIAQKGQCVKPQPAQEATLVSSVAELVHDVIPQQTPSAPGKEHERVEWISFQSADLNDGRWQKRLKSVTGNAPPVIAVLGLARGYQVWALMGNGDCEELVSDRQGPVKTAIILPSPEASFGIEEDGFANSRPLVAVVDNICTLPERQFCTVGIVSLTRADQVHSLRFDDSVCAVRATTKCLLVIFSNKFIVCDAMTFTQQIVITGCFKTDDSLSGTPTALGHSWLAFADTKLNSVYQSCGGVVAIDSLPSYASQVMSVAKNLGKTMSALGESVVSSLSSSPHSKTVASSTSPGIVTIIDVDRFDKRHNGVHNADDIEGLIAHFAAHIDEAVSFLHFAPGGSLLLSSGLSAQCFHLFSILPHATSSALGAVHHLYTLFRGSTPAKVLSCAFSEDNRWLALATNHGTTHVFPITPYGGSITMRTHGGKVVNRESRYHRTAGLDAIDPQQLGEPSPLTSACGSPISSAGALTSSGSHRSSPLTRDVHPSVNGAHPGLARAVSNPRLPPYPHPLVTQAFAKIRQRFLSPENLSAWASDMTSVSLSATKKALSSGMSAKKGITEYHRVAVVFASGRAWTAGKNESRHSNGLFVGSHDGVLTEYQLKVKPSAVVSGGKVSIDSPIELSVAPVAQWNLSRTKSSPDIRAPLSESNPLLVSARAAQNSQQSKRRSTDCSEESTVSKPWISQVEMVTYGGPHRRLWMGPQFTFRTYLESPGHSSADLVSPSADKRRPFSSPMSMPANSVLRSVPVVIEATSLGNFEQEVDATAHVCGSWSDNDYISCDEQEGRSSPAWMYDEWVYVCESLCNFTLT</sequence>
<evidence type="ECO:0000313" key="5">
    <source>
        <dbReference type="Proteomes" id="UP000887566"/>
    </source>
</evidence>
<evidence type="ECO:0000259" key="4">
    <source>
        <dbReference type="Pfam" id="PF21034"/>
    </source>
</evidence>
<dbReference type="PANTHER" id="PTHR13268:SF0">
    <property type="entry name" value="BCAS3 MICROTUBULE ASSOCIATED CELL MIGRATION FACTOR"/>
    <property type="match status" value="1"/>
</dbReference>
<feature type="region of interest" description="Disordered" evidence="2">
    <location>
        <begin position="451"/>
        <end position="510"/>
    </location>
</feature>
<dbReference type="WBParaSite" id="PSAMB.scaffold2size251193.g705.t1">
    <property type="protein sequence ID" value="PSAMB.scaffold2size251193.g705.t1"/>
    <property type="gene ID" value="PSAMB.scaffold2size251193.g705"/>
</dbReference>
<dbReference type="InterPro" id="IPR022175">
    <property type="entry name" value="BCAS3_dom"/>
</dbReference>
<evidence type="ECO:0000256" key="1">
    <source>
        <dbReference type="ARBA" id="ARBA00004329"/>
    </source>
</evidence>
<organism evidence="5 6">
    <name type="scientific">Plectus sambesii</name>
    <dbReference type="NCBI Taxonomy" id="2011161"/>
    <lineage>
        <taxon>Eukaryota</taxon>
        <taxon>Metazoa</taxon>
        <taxon>Ecdysozoa</taxon>
        <taxon>Nematoda</taxon>
        <taxon>Chromadorea</taxon>
        <taxon>Plectida</taxon>
        <taxon>Plectina</taxon>
        <taxon>Plectoidea</taxon>
        <taxon>Plectidae</taxon>
        <taxon>Plectus</taxon>
    </lineage>
</organism>
<dbReference type="InterPro" id="IPR048382">
    <property type="entry name" value="BCAS3_WD40"/>
</dbReference>
<keyword evidence="5" id="KW-1185">Reference proteome</keyword>
<evidence type="ECO:0000259" key="3">
    <source>
        <dbReference type="Pfam" id="PF12490"/>
    </source>
</evidence>
<evidence type="ECO:0000256" key="2">
    <source>
        <dbReference type="SAM" id="MobiDB-lite"/>
    </source>
</evidence>
<reference evidence="6" key="1">
    <citation type="submission" date="2022-11" db="UniProtKB">
        <authorList>
            <consortium name="WormBaseParasite"/>
        </authorList>
    </citation>
    <scope>IDENTIFICATION</scope>
</reference>
<evidence type="ECO:0000313" key="6">
    <source>
        <dbReference type="WBParaSite" id="PSAMB.scaffold2size251193.g705.t1"/>
    </source>
</evidence>
<dbReference type="PANTHER" id="PTHR13268">
    <property type="entry name" value="BREAST CARCINOMA AMPLIFIED SEQUENCE 3"/>
    <property type="match status" value="1"/>
</dbReference>
<feature type="compositionally biased region" description="Polar residues" evidence="2">
    <location>
        <begin position="463"/>
        <end position="489"/>
    </location>
</feature>
<proteinExistence type="predicted"/>
<dbReference type="Proteomes" id="UP000887566">
    <property type="component" value="Unplaced"/>
</dbReference>
<comment type="subcellular location">
    <subcellularLocation>
        <location evidence="1">Preautophagosomal structure</location>
    </subcellularLocation>
</comment>
<protein>
    <submittedName>
        <fullName evidence="6">BCAS3 domain-containing protein</fullName>
    </submittedName>
</protein>
<dbReference type="Pfam" id="PF21034">
    <property type="entry name" value="BCAS3_WD40"/>
    <property type="match status" value="1"/>
</dbReference>
<dbReference type="InterPro" id="IPR036322">
    <property type="entry name" value="WD40_repeat_dom_sf"/>
</dbReference>
<dbReference type="GO" id="GO:0000407">
    <property type="term" value="C:phagophore assembly site"/>
    <property type="evidence" value="ECO:0007669"/>
    <property type="project" value="UniProtKB-SubCell"/>
</dbReference>
<dbReference type="InterPro" id="IPR045142">
    <property type="entry name" value="BCAS3-like"/>
</dbReference>
<feature type="domain" description="BCAS3 WD40" evidence="4">
    <location>
        <begin position="54"/>
        <end position="530"/>
    </location>
</feature>
<accession>A0A914W130</accession>
<dbReference type="Pfam" id="PF12490">
    <property type="entry name" value="BCAS3"/>
    <property type="match status" value="1"/>
</dbReference>